<comment type="caution">
    <text evidence="1">The sequence shown here is derived from an EMBL/GenBank/DDBJ whole genome shotgun (WGS) entry which is preliminary data.</text>
</comment>
<dbReference type="Proteomes" id="UP000321224">
    <property type="component" value="Unassembled WGS sequence"/>
</dbReference>
<evidence type="ECO:0000313" key="2">
    <source>
        <dbReference type="EMBL" id="SDF27054.1"/>
    </source>
</evidence>
<evidence type="ECO:0000313" key="3">
    <source>
        <dbReference type="Proteomes" id="UP000198717"/>
    </source>
</evidence>
<dbReference type="EMBL" id="BJVY01000080">
    <property type="protein sequence ID" value="GEL75533.1"/>
    <property type="molecule type" value="Genomic_DNA"/>
</dbReference>
<name>A0A511HPL3_9BACT</name>
<dbReference type="RefSeq" id="WP_090495728.1">
    <property type="nucleotide sequence ID" value="NZ_BJVY01000080.1"/>
</dbReference>
<dbReference type="AlphaFoldDB" id="A0A511HPL3"/>
<evidence type="ECO:0008006" key="5">
    <source>
        <dbReference type="Google" id="ProtNLM"/>
    </source>
</evidence>
<reference evidence="1 4" key="2">
    <citation type="submission" date="2019-07" db="EMBL/GenBank/DDBJ databases">
        <title>Whole genome shotgun sequence of Myxococcus virescens NBRC 100334.</title>
        <authorList>
            <person name="Hosoyama A."/>
            <person name="Uohara A."/>
            <person name="Ohji S."/>
            <person name="Ichikawa N."/>
        </authorList>
    </citation>
    <scope>NUCLEOTIDE SEQUENCE [LARGE SCALE GENOMIC DNA]</scope>
    <source>
        <strain evidence="1 4">NBRC 100334</strain>
    </source>
</reference>
<reference evidence="2 3" key="1">
    <citation type="submission" date="2016-10" db="EMBL/GenBank/DDBJ databases">
        <authorList>
            <person name="Varghese N."/>
            <person name="Submissions S."/>
        </authorList>
    </citation>
    <scope>NUCLEOTIDE SEQUENCE [LARGE SCALE GENOMIC DNA]</scope>
    <source>
        <strain evidence="2 3">DSM 2260</strain>
    </source>
</reference>
<evidence type="ECO:0000313" key="4">
    <source>
        <dbReference type="Proteomes" id="UP000321224"/>
    </source>
</evidence>
<gene>
    <name evidence="1" type="ORF">MVI01_73170</name>
    <name evidence="2" type="ORF">SAMN04488504_12727</name>
</gene>
<dbReference type="PROSITE" id="PS51257">
    <property type="entry name" value="PROKAR_LIPOPROTEIN"/>
    <property type="match status" value="1"/>
</dbReference>
<keyword evidence="3" id="KW-1185">Reference proteome</keyword>
<dbReference type="Proteomes" id="UP000198717">
    <property type="component" value="Unassembled WGS sequence"/>
</dbReference>
<dbReference type="EMBL" id="FNAJ01000027">
    <property type="protein sequence ID" value="SDF27054.1"/>
    <property type="molecule type" value="Genomic_DNA"/>
</dbReference>
<organism evidence="1 4">
    <name type="scientific">Myxococcus virescens</name>
    <dbReference type="NCBI Taxonomy" id="83456"/>
    <lineage>
        <taxon>Bacteria</taxon>
        <taxon>Pseudomonadati</taxon>
        <taxon>Myxococcota</taxon>
        <taxon>Myxococcia</taxon>
        <taxon>Myxococcales</taxon>
        <taxon>Cystobacterineae</taxon>
        <taxon>Myxococcaceae</taxon>
        <taxon>Myxococcus</taxon>
    </lineage>
</organism>
<sequence>MHELDLRGRWYLAALAFGLLACNRPEPKIRDKFSKMYECPAAEVAVTARRELNWGEISKNPYQSGSGYDVFEASGCGKRHYFACWTSRTMTNGEISDHYSCVPAPSEPK</sequence>
<evidence type="ECO:0000313" key="1">
    <source>
        <dbReference type="EMBL" id="GEL75533.1"/>
    </source>
</evidence>
<accession>A0A511HPL3</accession>
<proteinExistence type="predicted"/>
<protein>
    <recommendedName>
        <fullName evidence="5">Lipoprotein</fullName>
    </recommendedName>
</protein>